<protein>
    <recommendedName>
        <fullName evidence="1">F-box domain-containing protein</fullName>
    </recommendedName>
</protein>
<dbReference type="Proteomes" id="UP000027222">
    <property type="component" value="Unassembled WGS sequence"/>
</dbReference>
<organism evidence="2 3">
    <name type="scientific">Galerina marginata (strain CBS 339.88)</name>
    <dbReference type="NCBI Taxonomy" id="685588"/>
    <lineage>
        <taxon>Eukaryota</taxon>
        <taxon>Fungi</taxon>
        <taxon>Dikarya</taxon>
        <taxon>Basidiomycota</taxon>
        <taxon>Agaricomycotina</taxon>
        <taxon>Agaricomycetes</taxon>
        <taxon>Agaricomycetidae</taxon>
        <taxon>Agaricales</taxon>
        <taxon>Agaricineae</taxon>
        <taxon>Strophariaceae</taxon>
        <taxon>Galerina</taxon>
    </lineage>
</organism>
<keyword evidence="3" id="KW-1185">Reference proteome</keyword>
<dbReference type="EMBL" id="KL142402">
    <property type="protein sequence ID" value="KDR69535.1"/>
    <property type="molecule type" value="Genomic_DNA"/>
</dbReference>
<feature type="domain" description="F-box" evidence="1">
    <location>
        <begin position="1"/>
        <end position="43"/>
    </location>
</feature>
<dbReference type="PROSITE" id="PS50181">
    <property type="entry name" value="FBOX"/>
    <property type="match status" value="1"/>
</dbReference>
<evidence type="ECO:0000259" key="1">
    <source>
        <dbReference type="PROSITE" id="PS50181"/>
    </source>
</evidence>
<evidence type="ECO:0000313" key="2">
    <source>
        <dbReference type="EMBL" id="KDR69535.1"/>
    </source>
</evidence>
<dbReference type="InterPro" id="IPR001810">
    <property type="entry name" value="F-box_dom"/>
</dbReference>
<evidence type="ECO:0000313" key="3">
    <source>
        <dbReference type="Proteomes" id="UP000027222"/>
    </source>
</evidence>
<proteinExistence type="predicted"/>
<accession>A0A067SF34</accession>
<sequence length="409" mass="45930">MDTVPAEIVLRIASSATKKDISSLSNTSKSFLDLLRPLLFREIVVTESQKADLLSEIFTENPQIGALVHSLGISVDYLQIEKVAAIVRPLLNIRKACISAPTDSYSRALESIISDLLARPRLENLHIENCPIPTTADALPSRLTVLDVCLSDLHLGPSTPFCPITLSIRRKPVDGGGFVNTDWTTRFATENLQTLILDWPETSQILECPLPKVKCIKLFARFNEGTPWMAIRLNSSLEDFTVCLDCCNTVDNFSVIVNSIPDFFFGVVAKCFTLKLTMSTDEISLFLDQGGPLIPGAILHIQPTPIIFLSIKFPRRPIAGLRSSSHTELKIKEFAWFDLQEQRLQNFIPTSGLGWEPKPKNTPLDWNFPRCNDWECFPRPNERRQHNFETKTPLIYGGRVPRAFHISIS</sequence>
<dbReference type="AlphaFoldDB" id="A0A067SF34"/>
<name>A0A067SF34_GALM3</name>
<dbReference type="HOGENOM" id="CLU_672771_0_0_1"/>
<gene>
    <name evidence="2" type="ORF">GALMADRAFT_215189</name>
</gene>
<reference evidence="3" key="1">
    <citation type="journal article" date="2014" name="Proc. Natl. Acad. Sci. U.S.A.">
        <title>Extensive sampling of basidiomycete genomes demonstrates inadequacy of the white-rot/brown-rot paradigm for wood decay fungi.</title>
        <authorList>
            <person name="Riley R."/>
            <person name="Salamov A.A."/>
            <person name="Brown D.W."/>
            <person name="Nagy L.G."/>
            <person name="Floudas D."/>
            <person name="Held B.W."/>
            <person name="Levasseur A."/>
            <person name="Lombard V."/>
            <person name="Morin E."/>
            <person name="Otillar R."/>
            <person name="Lindquist E.A."/>
            <person name="Sun H."/>
            <person name="LaButti K.M."/>
            <person name="Schmutz J."/>
            <person name="Jabbour D."/>
            <person name="Luo H."/>
            <person name="Baker S.E."/>
            <person name="Pisabarro A.G."/>
            <person name="Walton J.D."/>
            <person name="Blanchette R.A."/>
            <person name="Henrissat B."/>
            <person name="Martin F."/>
            <person name="Cullen D."/>
            <person name="Hibbett D.S."/>
            <person name="Grigoriev I.V."/>
        </authorList>
    </citation>
    <scope>NUCLEOTIDE SEQUENCE [LARGE SCALE GENOMIC DNA]</scope>
    <source>
        <strain evidence="3">CBS 339.88</strain>
    </source>
</reference>